<dbReference type="AlphaFoldDB" id="A0A7W6C3K1"/>
<reference evidence="1 2" key="1">
    <citation type="submission" date="2020-08" db="EMBL/GenBank/DDBJ databases">
        <title>Genomic Encyclopedia of Type Strains, Phase IV (KMG-IV): sequencing the most valuable type-strain genomes for metagenomic binning, comparative biology and taxonomic classification.</title>
        <authorList>
            <person name="Goeker M."/>
        </authorList>
    </citation>
    <scope>NUCLEOTIDE SEQUENCE [LARGE SCALE GENOMIC DNA]</scope>
    <source>
        <strain evidence="1 2">DSM 25024</strain>
    </source>
</reference>
<dbReference type="RefSeq" id="WP_090965581.1">
    <property type="nucleotide sequence ID" value="NZ_CP181348.1"/>
</dbReference>
<comment type="caution">
    <text evidence="1">The sequence shown here is derived from an EMBL/GenBank/DDBJ whole genome shotgun (WGS) entry which is preliminary data.</text>
</comment>
<name>A0A7W6C3K1_9HYPH</name>
<sequence>MSFDAHRFESLGANCEFGFFLQDHGNHETSLFKWAEVIGIDGLTRLLRNDFEAMFAYENVVPFNASMVFDRSYWIAWHSKMQAEAADPTKPLSRMNARFSTPEPERRKLWNDQNAKLQHFVGKLRQGLRTGERIFVYKPRLQDAVTEEEIVTLGRTLRSFGSNTLLVVTLAERPDDVGTVRRIEAGLLRGFIDRFAPGDRANDYSGEVWLRLCRAALEDVDRGAATEPAPSVTASIPGKAKSSAVAKALARLRRWTGLR</sequence>
<accession>A0A7W6C3K1</accession>
<organism evidence="1 2">
    <name type="scientific">Aureimonas phyllosphaerae</name>
    <dbReference type="NCBI Taxonomy" id="1166078"/>
    <lineage>
        <taxon>Bacteria</taxon>
        <taxon>Pseudomonadati</taxon>
        <taxon>Pseudomonadota</taxon>
        <taxon>Alphaproteobacteria</taxon>
        <taxon>Hyphomicrobiales</taxon>
        <taxon>Aurantimonadaceae</taxon>
        <taxon>Aureimonas</taxon>
    </lineage>
</organism>
<dbReference type="Proteomes" id="UP000531216">
    <property type="component" value="Unassembled WGS sequence"/>
</dbReference>
<evidence type="ECO:0008006" key="3">
    <source>
        <dbReference type="Google" id="ProtNLM"/>
    </source>
</evidence>
<evidence type="ECO:0000313" key="2">
    <source>
        <dbReference type="Proteomes" id="UP000531216"/>
    </source>
</evidence>
<gene>
    <name evidence="1" type="ORF">GGR05_003981</name>
</gene>
<dbReference type="EMBL" id="JACIDO010000012">
    <property type="protein sequence ID" value="MBB3937812.1"/>
    <property type="molecule type" value="Genomic_DNA"/>
</dbReference>
<proteinExistence type="predicted"/>
<dbReference type="OrthoDB" id="9133362at2"/>
<protein>
    <recommendedName>
        <fullName evidence="3">Papain-like cysteine peptidase</fullName>
    </recommendedName>
</protein>
<evidence type="ECO:0000313" key="1">
    <source>
        <dbReference type="EMBL" id="MBB3937812.1"/>
    </source>
</evidence>
<keyword evidence="2" id="KW-1185">Reference proteome</keyword>